<dbReference type="EMBL" id="JARUPT010000277">
    <property type="protein sequence ID" value="KAK0373966.1"/>
    <property type="molecule type" value="Genomic_DNA"/>
</dbReference>
<feature type="domain" description="DUF7580" evidence="1">
    <location>
        <begin position="205"/>
        <end position="565"/>
    </location>
</feature>
<sequence length="640" mass="72151">MSNPPQSTQTELFFADCIEFNLISNLSDLCSDCIDGPRLEFSAGPSNRRNDHRVMDFQLRKALKQPDNIDRILDFDLLEDEDSIFQAINLLEDMCWLLDRLSLFIAELPQTDSAAKYGNLEFLIRQLETSDVDHFQLFSGPDSTPALFRYPPRSHRTRGIQIVKNFNRFLDQLPGSYIDPGFIVETSETNKGLLAEELSRGSPISQYQTQEEAAIKAIFSRFSICGHQKLNNHGMLVQLPTIETITSDLSPSSDIALDLFLAPCEGSTQWQEVQVMRVSREDNRLPPNLEPSICGVINDASYYASGLRFHMWDRLPHISEDDFAIPPYDFVERKRGQRNSFVTLRHLLDAGTLSSRPRWGHSRSLEGLRIVSMQEKKFLAIQILFGIVMCRRYGSTIATWDSQQVFFLSNQDEDESINKLIYASCVQTETKDSCIDLLDPEKILENSRPPPSRAFTEMARILLEIGFGNRLAGQDIAREGNDEHVWEELYSEVRAMKAGKYGGLIKDIDILDMLPYIDAADRCLRLPLSYRAQVSQMKRGKDAQVDAWSIVESIVRDQIISGLLQHSCTETTIPIMSSMMVARNQAQQASTHSLLTEQVAHSASVVALFDGSAAVSETSRCVSTSLSNLLNIILRDATVA</sequence>
<evidence type="ECO:0000313" key="2">
    <source>
        <dbReference type="EMBL" id="KAK0373966.1"/>
    </source>
</evidence>
<comment type="caution">
    <text evidence="2">The sequence shown here is derived from an EMBL/GenBank/DDBJ whole genome shotgun (WGS) entry which is preliminary data.</text>
</comment>
<evidence type="ECO:0000313" key="3">
    <source>
        <dbReference type="Proteomes" id="UP001169217"/>
    </source>
</evidence>
<proteinExistence type="predicted"/>
<evidence type="ECO:0000259" key="1">
    <source>
        <dbReference type="Pfam" id="PF24476"/>
    </source>
</evidence>
<dbReference type="Pfam" id="PF24476">
    <property type="entry name" value="DUF7580"/>
    <property type="match status" value="1"/>
</dbReference>
<dbReference type="InterPro" id="IPR056002">
    <property type="entry name" value="DUF7580"/>
</dbReference>
<gene>
    <name evidence="2" type="ORF">CLIM01_08660</name>
</gene>
<organism evidence="2 3">
    <name type="scientific">Colletotrichum limetticola</name>
    <dbReference type="NCBI Taxonomy" id="1209924"/>
    <lineage>
        <taxon>Eukaryota</taxon>
        <taxon>Fungi</taxon>
        <taxon>Dikarya</taxon>
        <taxon>Ascomycota</taxon>
        <taxon>Pezizomycotina</taxon>
        <taxon>Sordariomycetes</taxon>
        <taxon>Hypocreomycetidae</taxon>
        <taxon>Glomerellales</taxon>
        <taxon>Glomerellaceae</taxon>
        <taxon>Colletotrichum</taxon>
        <taxon>Colletotrichum acutatum species complex</taxon>
    </lineage>
</organism>
<keyword evidence="3" id="KW-1185">Reference proteome</keyword>
<protein>
    <recommendedName>
        <fullName evidence="1">DUF7580 domain-containing protein</fullName>
    </recommendedName>
</protein>
<dbReference type="Proteomes" id="UP001169217">
    <property type="component" value="Unassembled WGS sequence"/>
</dbReference>
<reference evidence="2" key="1">
    <citation type="submission" date="2023-04" db="EMBL/GenBank/DDBJ databases">
        <title>Colletotrichum limetticola genome sequence.</title>
        <authorList>
            <person name="Baroncelli R."/>
        </authorList>
    </citation>
    <scope>NUCLEOTIDE SEQUENCE</scope>
    <source>
        <strain evidence="2">KLA-Anderson</strain>
    </source>
</reference>
<name>A0ABQ9PQY0_9PEZI</name>
<accession>A0ABQ9PQY0</accession>